<accession>A0A6N4TH46</accession>
<dbReference type="InterPro" id="IPR003494">
    <property type="entry name" value="SHS2_FtsA"/>
</dbReference>
<feature type="domain" description="SHS2" evidence="1">
    <location>
        <begin position="7"/>
        <end position="194"/>
    </location>
</feature>
<dbReference type="RefSeq" id="WP_163051650.1">
    <property type="nucleotide sequence ID" value="NZ_AP019695.1"/>
</dbReference>
<evidence type="ECO:0000259" key="1">
    <source>
        <dbReference type="SMART" id="SM00842"/>
    </source>
</evidence>
<keyword evidence="2" id="KW-0132">Cell division</keyword>
<dbReference type="PANTHER" id="PTHR32432">
    <property type="entry name" value="CELL DIVISION PROTEIN FTSA-RELATED"/>
    <property type="match status" value="1"/>
</dbReference>
<dbReference type="EMBL" id="AP019695">
    <property type="protein sequence ID" value="BBK22113.1"/>
    <property type="molecule type" value="Genomic_DNA"/>
</dbReference>
<dbReference type="SMART" id="SM00842">
    <property type="entry name" value="FtsA"/>
    <property type="match status" value="1"/>
</dbReference>
<gene>
    <name evidence="2" type="primary">ftsA</name>
    <name evidence="2" type="ORF">Aargi30884_10160</name>
</gene>
<dbReference type="Gene3D" id="3.30.420.40">
    <property type="match status" value="2"/>
</dbReference>
<dbReference type="SUPFAM" id="SSF53067">
    <property type="entry name" value="Actin-like ATPase domain"/>
    <property type="match status" value="1"/>
</dbReference>
<dbReference type="Proteomes" id="UP000464754">
    <property type="component" value="Chromosome"/>
</dbReference>
<name>A0A6N4TH46_9FIRM</name>
<dbReference type="InterPro" id="IPR043129">
    <property type="entry name" value="ATPase_NBD"/>
</dbReference>
<reference evidence="3" key="1">
    <citation type="submission" date="2019-05" db="EMBL/GenBank/DDBJ databases">
        <title>Complete genome sequencing of Absiella argi strain JCM 30884.</title>
        <authorList>
            <person name="Sakamoto M."/>
            <person name="Murakami T."/>
            <person name="Mori H."/>
        </authorList>
    </citation>
    <scope>NUCLEOTIDE SEQUENCE [LARGE SCALE GENOMIC DNA]</scope>
    <source>
        <strain evidence="3">JCM 30884</strain>
    </source>
</reference>
<keyword evidence="3" id="KW-1185">Reference proteome</keyword>
<dbReference type="GO" id="GO:0051301">
    <property type="term" value="P:cell division"/>
    <property type="evidence" value="ECO:0007669"/>
    <property type="project" value="UniProtKB-KW"/>
</dbReference>
<dbReference type="KEGG" id="aarg:Aargi30884_10160"/>
<organism evidence="2 3">
    <name type="scientific">Amedibacterium intestinale</name>
    <dbReference type="NCBI Taxonomy" id="2583452"/>
    <lineage>
        <taxon>Bacteria</taxon>
        <taxon>Bacillati</taxon>
        <taxon>Bacillota</taxon>
        <taxon>Erysipelotrichia</taxon>
        <taxon>Erysipelotrichales</taxon>
        <taxon>Erysipelotrichaceae</taxon>
        <taxon>Amedibacterium</taxon>
    </lineage>
</organism>
<proteinExistence type="predicted"/>
<protein>
    <submittedName>
        <fullName evidence="2">Cell division protein FtsA</fullName>
    </submittedName>
</protein>
<sequence>MEKKEIFASIEIADHEVRLVVGEFYETRFNILRVEKAAVTGVIDKRISDEQNVVNGIIKTLHQAQEALGYRIERVLLALPSVNVQRHNRRVHVIPQESSKRIRLSDVQKALNEAVSYKPDEQVELVNVGCIKYIVNGITSRKIPIDEVCDILLMDVDLLYADKDIVYSYARCVERAGLEILDVCLDSYASAQEAAVFEQTVDKYVVLVDISRQSTTLSLFTHGKLANCEVLLTGYGSWMERLLEQTNLSEHVGFRLLQNTCTFNETYAQNSVIYVWAENGVQRQLTERNVCEMIAPMVRNWLNTVNEACAPIIENGDVQYLLSGEGCEIQAIKDVLDGLNAPWNIYVPQTIGARDCSLTVCLGMFYSWKEQQKIRADERVSCAQQDVVASVGSVSRRMKSNDDEGGFTKKLKSILLNDK</sequence>
<evidence type="ECO:0000313" key="2">
    <source>
        <dbReference type="EMBL" id="BBK22113.1"/>
    </source>
</evidence>
<dbReference type="AlphaFoldDB" id="A0A6N4TH46"/>
<evidence type="ECO:0000313" key="3">
    <source>
        <dbReference type="Proteomes" id="UP000464754"/>
    </source>
</evidence>
<dbReference type="Gene3D" id="3.30.1490.300">
    <property type="match status" value="1"/>
</dbReference>
<dbReference type="InterPro" id="IPR050696">
    <property type="entry name" value="FtsA/MreB"/>
</dbReference>
<keyword evidence="2" id="KW-0131">Cell cycle</keyword>